<evidence type="ECO:0000313" key="10">
    <source>
        <dbReference type="Proteomes" id="UP000294581"/>
    </source>
</evidence>
<evidence type="ECO:0000259" key="8">
    <source>
        <dbReference type="Pfam" id="PF02782"/>
    </source>
</evidence>
<keyword evidence="4 9" id="KW-0418">Kinase</keyword>
<dbReference type="OrthoDB" id="9761504at2"/>
<reference evidence="9 10" key="1">
    <citation type="submission" date="2019-03" db="EMBL/GenBank/DDBJ databases">
        <title>Genomic Encyclopedia of Type Strains, Phase IV (KMG-IV): sequencing the most valuable type-strain genomes for metagenomic binning, comparative biology and taxonomic classification.</title>
        <authorList>
            <person name="Goeker M."/>
        </authorList>
    </citation>
    <scope>NUCLEOTIDE SEQUENCE [LARGE SCALE GENOMIC DNA]</scope>
    <source>
        <strain evidence="9 10">DSM 17974</strain>
    </source>
</reference>
<dbReference type="InterPro" id="IPR018485">
    <property type="entry name" value="FGGY_C"/>
</dbReference>
<dbReference type="EMBL" id="SORF01000014">
    <property type="protein sequence ID" value="TDY42572.1"/>
    <property type="molecule type" value="Genomic_DNA"/>
</dbReference>
<dbReference type="PIRSF" id="PIRSF000538">
    <property type="entry name" value="GlpK"/>
    <property type="match status" value="1"/>
</dbReference>
<name>A0A4V3HDW3_9BACL</name>
<dbReference type="RefSeq" id="WP_134160663.1">
    <property type="nucleotide sequence ID" value="NZ_SORF01000014.1"/>
</dbReference>
<evidence type="ECO:0000259" key="7">
    <source>
        <dbReference type="Pfam" id="PF00370"/>
    </source>
</evidence>
<dbReference type="Proteomes" id="UP000294581">
    <property type="component" value="Unassembled WGS sequence"/>
</dbReference>
<feature type="domain" description="Carbohydrate kinase FGGY N-terminal" evidence="7">
    <location>
        <begin position="5"/>
        <end position="222"/>
    </location>
</feature>
<sequence length="497" mass="54961">MLNLVAVDLGASSGRMMVGQYDGRALTLTEHERFSTLPVTSGRWLHTNIQFIFERMLKGLVRSATHVGVVSAVGIDSWAVDFGLIDRFGSLIDHPRHYRDERHAQAMKAVVERIGIHRLFQETGIQILPFNTLFQLYGIQMEEPNVFDRAATLLLLPDLLNYMLTGEMRAEWTNATTTQMIRVQTRSWMNDLLQELGLPTTILPTIAQPGSVLSRLAPMQRGMHENLCDAKVVHVASHDTASAVAAVPDHADPYLYISSGTWSLVGTVVQRPITTPLAEHYNFSNEGGIGNYRFLKNVMGLWLIQEIQREVQAGGQVADIHTLLQLAERARPFPFVLDPDDPLLLHPASMVRTIHEICVQTGQRPPAELGELVRGVLESLAFKYRTVLLELQEVTGCTFSRVHIVGGGSQNQLLSQFAANATGCPVITGPVEASALGNVMLQLVALGECKSVSEAREVVLRSVATALYVPQSAEVWQEKYSAFQQVVRRQAASRKAI</sequence>
<evidence type="ECO:0000256" key="6">
    <source>
        <dbReference type="ARBA" id="ARBA00023308"/>
    </source>
</evidence>
<dbReference type="GO" id="GO:0019301">
    <property type="term" value="P:rhamnose catabolic process"/>
    <property type="evidence" value="ECO:0007669"/>
    <property type="project" value="InterPro"/>
</dbReference>
<dbReference type="GO" id="GO:0008993">
    <property type="term" value="F:rhamnulokinase activity"/>
    <property type="evidence" value="ECO:0007669"/>
    <property type="project" value="InterPro"/>
</dbReference>
<dbReference type="GO" id="GO:0005524">
    <property type="term" value="F:ATP binding"/>
    <property type="evidence" value="ECO:0007669"/>
    <property type="project" value="UniProtKB-KW"/>
</dbReference>
<dbReference type="InterPro" id="IPR018484">
    <property type="entry name" value="FGGY_N"/>
</dbReference>
<evidence type="ECO:0000256" key="5">
    <source>
        <dbReference type="ARBA" id="ARBA00022840"/>
    </source>
</evidence>
<keyword evidence="3" id="KW-0547">Nucleotide-binding</keyword>
<feature type="domain" description="Carbohydrate kinase FGGY C-terminal" evidence="8">
    <location>
        <begin position="255"/>
        <end position="446"/>
    </location>
</feature>
<comment type="caution">
    <text evidence="9">The sequence shown here is derived from an EMBL/GenBank/DDBJ whole genome shotgun (WGS) entry which is preliminary data.</text>
</comment>
<evidence type="ECO:0000256" key="4">
    <source>
        <dbReference type="ARBA" id="ARBA00022777"/>
    </source>
</evidence>
<dbReference type="InterPro" id="IPR050406">
    <property type="entry name" value="FGGY_Carb_Kinase"/>
</dbReference>
<dbReference type="AlphaFoldDB" id="A0A4V3HDW3"/>
<dbReference type="InterPro" id="IPR000577">
    <property type="entry name" value="Carb_kinase_FGGY"/>
</dbReference>
<dbReference type="Gene3D" id="3.30.420.40">
    <property type="match status" value="2"/>
</dbReference>
<gene>
    <name evidence="9" type="ORF">C7445_1145</name>
</gene>
<evidence type="ECO:0000313" key="9">
    <source>
        <dbReference type="EMBL" id="TDY42572.1"/>
    </source>
</evidence>
<keyword evidence="6" id="KW-0684">Rhamnose metabolism</keyword>
<dbReference type="Pfam" id="PF00370">
    <property type="entry name" value="FGGY_N"/>
    <property type="match status" value="1"/>
</dbReference>
<keyword evidence="5" id="KW-0067">ATP-binding</keyword>
<proteinExistence type="inferred from homology"/>
<protein>
    <submittedName>
        <fullName evidence="9">Rhamnulokinase</fullName>
    </submittedName>
</protein>
<keyword evidence="10" id="KW-1185">Reference proteome</keyword>
<evidence type="ECO:0000256" key="2">
    <source>
        <dbReference type="ARBA" id="ARBA00022679"/>
    </source>
</evidence>
<organism evidence="9 10">
    <name type="scientific">Alicyclobacillus sacchari</name>
    <dbReference type="NCBI Taxonomy" id="392010"/>
    <lineage>
        <taxon>Bacteria</taxon>
        <taxon>Bacillati</taxon>
        <taxon>Bacillota</taxon>
        <taxon>Bacilli</taxon>
        <taxon>Bacillales</taxon>
        <taxon>Alicyclobacillaceae</taxon>
        <taxon>Alicyclobacillus</taxon>
    </lineage>
</organism>
<dbReference type="PANTHER" id="PTHR43095:SF5">
    <property type="entry name" value="XYLULOSE KINASE"/>
    <property type="match status" value="1"/>
</dbReference>
<accession>A0A4V3HDW3</accession>
<keyword evidence="2" id="KW-0808">Transferase</keyword>
<dbReference type="Pfam" id="PF02782">
    <property type="entry name" value="FGGY_C"/>
    <property type="match status" value="1"/>
</dbReference>
<dbReference type="InterPro" id="IPR013449">
    <property type="entry name" value="Rhamnulokinase"/>
</dbReference>
<comment type="similarity">
    <text evidence="1">Belongs to the FGGY kinase family.</text>
</comment>
<dbReference type="SUPFAM" id="SSF53067">
    <property type="entry name" value="Actin-like ATPase domain"/>
    <property type="match status" value="2"/>
</dbReference>
<dbReference type="PANTHER" id="PTHR43095">
    <property type="entry name" value="SUGAR KINASE"/>
    <property type="match status" value="1"/>
</dbReference>
<evidence type="ECO:0000256" key="3">
    <source>
        <dbReference type="ARBA" id="ARBA00022741"/>
    </source>
</evidence>
<dbReference type="CDD" id="cd07771">
    <property type="entry name" value="ASKHA_NBD_FGGY_RhaB-like"/>
    <property type="match status" value="1"/>
</dbReference>
<evidence type="ECO:0000256" key="1">
    <source>
        <dbReference type="ARBA" id="ARBA00009156"/>
    </source>
</evidence>
<dbReference type="InterPro" id="IPR043129">
    <property type="entry name" value="ATPase_NBD"/>
</dbReference>